<evidence type="ECO:0000256" key="1">
    <source>
        <dbReference type="SAM" id="MobiDB-lite"/>
    </source>
</evidence>
<name>A0A439DCJ5_9PEZI</name>
<evidence type="ECO:0000313" key="3">
    <source>
        <dbReference type="Proteomes" id="UP000286045"/>
    </source>
</evidence>
<evidence type="ECO:0000313" key="2">
    <source>
        <dbReference type="EMBL" id="RWA12116.1"/>
    </source>
</evidence>
<dbReference type="AlphaFoldDB" id="A0A439DCJ5"/>
<proteinExistence type="predicted"/>
<dbReference type="EMBL" id="RYZI01000060">
    <property type="protein sequence ID" value="RWA12116.1"/>
    <property type="molecule type" value="Genomic_DNA"/>
</dbReference>
<accession>A0A439DCJ5</accession>
<feature type="compositionally biased region" description="Polar residues" evidence="1">
    <location>
        <begin position="1"/>
        <end position="14"/>
    </location>
</feature>
<comment type="caution">
    <text evidence="2">The sequence shown here is derived from an EMBL/GenBank/DDBJ whole genome shotgun (WGS) entry which is preliminary data.</text>
</comment>
<gene>
    <name evidence="2" type="ORF">EKO27_g3012</name>
</gene>
<protein>
    <submittedName>
        <fullName evidence="2">Uncharacterized protein</fullName>
    </submittedName>
</protein>
<feature type="compositionally biased region" description="Low complexity" evidence="1">
    <location>
        <begin position="30"/>
        <end position="47"/>
    </location>
</feature>
<feature type="compositionally biased region" description="Basic and acidic residues" evidence="1">
    <location>
        <begin position="66"/>
        <end position="76"/>
    </location>
</feature>
<organism evidence="2 3">
    <name type="scientific">Xylaria grammica</name>
    <dbReference type="NCBI Taxonomy" id="363999"/>
    <lineage>
        <taxon>Eukaryota</taxon>
        <taxon>Fungi</taxon>
        <taxon>Dikarya</taxon>
        <taxon>Ascomycota</taxon>
        <taxon>Pezizomycotina</taxon>
        <taxon>Sordariomycetes</taxon>
        <taxon>Xylariomycetidae</taxon>
        <taxon>Xylariales</taxon>
        <taxon>Xylariaceae</taxon>
        <taxon>Xylaria</taxon>
    </lineage>
</organism>
<feature type="region of interest" description="Disordered" evidence="1">
    <location>
        <begin position="1"/>
        <end position="76"/>
    </location>
</feature>
<keyword evidence="3" id="KW-1185">Reference proteome</keyword>
<reference evidence="2 3" key="1">
    <citation type="submission" date="2018-12" db="EMBL/GenBank/DDBJ databases">
        <title>Draft genome sequence of Xylaria grammica IHI A82.</title>
        <authorList>
            <person name="Buettner E."/>
            <person name="Kellner H."/>
        </authorList>
    </citation>
    <scope>NUCLEOTIDE SEQUENCE [LARGE SCALE GENOMIC DNA]</scope>
    <source>
        <strain evidence="2 3">IHI A82</strain>
    </source>
</reference>
<sequence>MPSPHDQTSSTSAYASDKPKDTSSRPKPTKPAAAKPAKPAPRRSAAAEINYPDPLPGGFMPGKKSFRGDETEDFHA</sequence>
<dbReference type="Proteomes" id="UP000286045">
    <property type="component" value="Unassembled WGS sequence"/>
</dbReference>